<organism evidence="1 2">
    <name type="scientific">Prunus dulcis</name>
    <name type="common">Almond</name>
    <name type="synonym">Amygdalus dulcis</name>
    <dbReference type="NCBI Taxonomy" id="3755"/>
    <lineage>
        <taxon>Eukaryota</taxon>
        <taxon>Viridiplantae</taxon>
        <taxon>Streptophyta</taxon>
        <taxon>Embryophyta</taxon>
        <taxon>Tracheophyta</taxon>
        <taxon>Spermatophyta</taxon>
        <taxon>Magnoliopsida</taxon>
        <taxon>eudicotyledons</taxon>
        <taxon>Gunneridae</taxon>
        <taxon>Pentapetalae</taxon>
        <taxon>rosids</taxon>
        <taxon>fabids</taxon>
        <taxon>Rosales</taxon>
        <taxon>Rosaceae</taxon>
        <taxon>Amygdaloideae</taxon>
        <taxon>Amygdaleae</taxon>
        <taxon>Prunus</taxon>
    </lineage>
</organism>
<reference evidence="1 2" key="1">
    <citation type="journal article" date="2022" name="G3 (Bethesda)">
        <title>Whole-genome sequence and methylome profiling of the almond [Prunus dulcis (Mill.) D.A. Webb] cultivar 'Nonpareil'.</title>
        <authorList>
            <person name="D'Amico-Willman K.M."/>
            <person name="Ouma W.Z."/>
            <person name="Meulia T."/>
            <person name="Sideli G.M."/>
            <person name="Gradziel T.M."/>
            <person name="Fresnedo-Ramirez J."/>
        </authorList>
    </citation>
    <scope>NUCLEOTIDE SEQUENCE [LARGE SCALE GENOMIC DNA]</scope>
    <source>
        <strain evidence="1">Clone GOH B32 T37-40</strain>
    </source>
</reference>
<keyword evidence="2" id="KW-1185">Reference proteome</keyword>
<gene>
    <name evidence="1" type="ORF">L3X38_036765</name>
</gene>
<accession>A0AAD4V2D4</accession>
<name>A0AAD4V2D4_PRUDU</name>
<evidence type="ECO:0000313" key="2">
    <source>
        <dbReference type="Proteomes" id="UP001054821"/>
    </source>
</evidence>
<dbReference type="EMBL" id="JAJFAZ020000007">
    <property type="protein sequence ID" value="KAI5317058.1"/>
    <property type="molecule type" value="Genomic_DNA"/>
</dbReference>
<sequence length="129" mass="14873">MLPRFFLKIDVSNVDLYWVDWVKRMEPQYKNSWLDNGIYCATVYLTVQLQVDSPFMGSALMLWNSASNTFNFGVGSMSISILDLAVIFGFRPHGRSADWLGDFQDDYSKDKERRKNLEILSSIIDSSRA</sequence>
<evidence type="ECO:0000313" key="1">
    <source>
        <dbReference type="EMBL" id="KAI5317058.1"/>
    </source>
</evidence>
<evidence type="ECO:0008006" key="3">
    <source>
        <dbReference type="Google" id="ProtNLM"/>
    </source>
</evidence>
<dbReference type="Proteomes" id="UP001054821">
    <property type="component" value="Chromosome 7"/>
</dbReference>
<comment type="caution">
    <text evidence="1">The sequence shown here is derived from an EMBL/GenBank/DDBJ whole genome shotgun (WGS) entry which is preliminary data.</text>
</comment>
<dbReference type="AlphaFoldDB" id="A0AAD4V2D4"/>
<proteinExistence type="predicted"/>
<protein>
    <recommendedName>
        <fullName evidence="3">Aminotransferase-like plant mobile domain-containing protein</fullName>
    </recommendedName>
</protein>